<dbReference type="CDD" id="cd04059">
    <property type="entry name" value="Peptidases_S8_Protein_convertases_Kexins_Furin-like"/>
    <property type="match status" value="1"/>
</dbReference>
<dbReference type="STRING" id="1754190.A0A1Y2FMF0"/>
<keyword evidence="6 14" id="KW-0378">Hydrolase</keyword>
<dbReference type="InterPro" id="IPR015500">
    <property type="entry name" value="Peptidase_S8_subtilisin-rel"/>
</dbReference>
<name>A0A1Y2FMF0_9FUNG</name>
<keyword evidence="4 16" id="KW-0812">Transmembrane</keyword>
<dbReference type="InterPro" id="IPR002884">
    <property type="entry name" value="P_dom"/>
</dbReference>
<evidence type="ECO:0000256" key="6">
    <source>
        <dbReference type="ARBA" id="ARBA00022801"/>
    </source>
</evidence>
<dbReference type="PROSITE" id="PS00138">
    <property type="entry name" value="SUBTILASE_SER"/>
    <property type="match status" value="1"/>
</dbReference>
<dbReference type="OrthoDB" id="300641at2759"/>
<gene>
    <name evidence="19" type="ORF">LY90DRAFT_697024</name>
</gene>
<dbReference type="PANTHER" id="PTHR42884:SF14">
    <property type="entry name" value="NEUROENDOCRINE CONVERTASE 1"/>
    <property type="match status" value="1"/>
</dbReference>
<dbReference type="Gene3D" id="3.40.50.200">
    <property type="entry name" value="Peptidase S8/S53 domain"/>
    <property type="match status" value="1"/>
</dbReference>
<dbReference type="InterPro" id="IPR038466">
    <property type="entry name" value="S8_pro-domain_sf"/>
</dbReference>
<dbReference type="GO" id="GO:0016485">
    <property type="term" value="P:protein processing"/>
    <property type="evidence" value="ECO:0007669"/>
    <property type="project" value="TreeGrafter"/>
</dbReference>
<keyword evidence="12" id="KW-0325">Glycoprotein</keyword>
<evidence type="ECO:0000256" key="13">
    <source>
        <dbReference type="PIRSR" id="PIRSR615500-1"/>
    </source>
</evidence>
<feature type="compositionally biased region" description="Low complexity" evidence="15">
    <location>
        <begin position="684"/>
        <end position="695"/>
    </location>
</feature>
<dbReference type="EMBL" id="MCOG01000004">
    <property type="protein sequence ID" value="ORY85150.1"/>
    <property type="molecule type" value="Genomic_DNA"/>
</dbReference>
<evidence type="ECO:0000256" key="14">
    <source>
        <dbReference type="PROSITE-ProRule" id="PRU01240"/>
    </source>
</evidence>
<feature type="region of interest" description="Disordered" evidence="15">
    <location>
        <begin position="597"/>
        <end position="747"/>
    </location>
</feature>
<feature type="transmembrane region" description="Helical" evidence="16">
    <location>
        <begin position="755"/>
        <end position="776"/>
    </location>
</feature>
<evidence type="ECO:0000313" key="20">
    <source>
        <dbReference type="Proteomes" id="UP000193920"/>
    </source>
</evidence>
<keyword evidence="7 14" id="KW-0720">Serine protease</keyword>
<dbReference type="GO" id="GO:0004252">
    <property type="term" value="F:serine-type endopeptidase activity"/>
    <property type="evidence" value="ECO:0007669"/>
    <property type="project" value="UniProtKB-UniRule"/>
</dbReference>
<keyword evidence="10 16" id="KW-0472">Membrane</keyword>
<evidence type="ECO:0000256" key="17">
    <source>
        <dbReference type="SAM" id="SignalP"/>
    </source>
</evidence>
<dbReference type="SUPFAM" id="SSF49785">
    <property type="entry name" value="Galactose-binding domain-like"/>
    <property type="match status" value="1"/>
</dbReference>
<dbReference type="FunFam" id="2.60.120.260:FF:000026">
    <property type="entry name" value="proprotein convertase subtilisin/kexin type 7"/>
    <property type="match status" value="1"/>
</dbReference>
<dbReference type="FunFam" id="3.40.50.200:FF:000005">
    <property type="entry name" value="Proprotein convertase subtilisin/kexin type 7"/>
    <property type="match status" value="1"/>
</dbReference>
<dbReference type="InterPro" id="IPR008979">
    <property type="entry name" value="Galactose-bd-like_sf"/>
</dbReference>
<dbReference type="InterPro" id="IPR032815">
    <property type="entry name" value="S8_pro-domain"/>
</dbReference>
<feature type="compositionally biased region" description="Basic and acidic residues" evidence="15">
    <location>
        <begin position="707"/>
        <end position="735"/>
    </location>
</feature>
<evidence type="ECO:0000259" key="18">
    <source>
        <dbReference type="PROSITE" id="PS51829"/>
    </source>
</evidence>
<dbReference type="PROSITE" id="PS51829">
    <property type="entry name" value="P_HOMO_B"/>
    <property type="match status" value="1"/>
</dbReference>
<comment type="caution">
    <text evidence="19">The sequence shown here is derived from an EMBL/GenBank/DDBJ whole genome shotgun (WGS) entry which is preliminary data.</text>
</comment>
<dbReference type="Gene3D" id="2.60.120.260">
    <property type="entry name" value="Galactose-binding domain-like"/>
    <property type="match status" value="1"/>
</dbReference>
<evidence type="ECO:0000313" key="19">
    <source>
        <dbReference type="EMBL" id="ORY85150.1"/>
    </source>
</evidence>
<dbReference type="Gene3D" id="3.30.70.850">
    <property type="entry name" value="Peptidase S8, pro-domain"/>
    <property type="match status" value="1"/>
</dbReference>
<evidence type="ECO:0000256" key="11">
    <source>
        <dbReference type="ARBA" id="ARBA00023145"/>
    </source>
</evidence>
<evidence type="ECO:0000256" key="7">
    <source>
        <dbReference type="ARBA" id="ARBA00022825"/>
    </source>
</evidence>
<keyword evidence="5 17" id="KW-0732">Signal</keyword>
<keyword evidence="9 16" id="KW-1133">Transmembrane helix</keyword>
<feature type="active site" description="Charge relay system" evidence="13 14">
    <location>
        <position position="172"/>
    </location>
</feature>
<dbReference type="InterPro" id="IPR023828">
    <property type="entry name" value="Peptidase_S8_Ser-AS"/>
</dbReference>
<keyword evidence="8" id="KW-0106">Calcium</keyword>
<keyword evidence="20" id="KW-1185">Reference proteome</keyword>
<feature type="compositionally biased region" description="Basic and acidic residues" evidence="15">
    <location>
        <begin position="672"/>
        <end position="682"/>
    </location>
</feature>
<evidence type="ECO:0000256" key="1">
    <source>
        <dbReference type="ARBA" id="ARBA00004370"/>
    </source>
</evidence>
<dbReference type="InterPro" id="IPR000209">
    <property type="entry name" value="Peptidase_S8/S53_dom"/>
</dbReference>
<dbReference type="PROSITE" id="PS00136">
    <property type="entry name" value="SUBTILASE_ASP"/>
    <property type="match status" value="1"/>
</dbReference>
<evidence type="ECO:0000256" key="3">
    <source>
        <dbReference type="ARBA" id="ARBA00022670"/>
    </source>
</evidence>
<feature type="compositionally biased region" description="Acidic residues" evidence="15">
    <location>
        <begin position="654"/>
        <end position="671"/>
    </location>
</feature>
<dbReference type="PRINTS" id="PR00723">
    <property type="entry name" value="SUBTILISIN"/>
</dbReference>
<dbReference type="Pfam" id="PF00082">
    <property type="entry name" value="Peptidase_S8"/>
    <property type="match status" value="1"/>
</dbReference>
<evidence type="ECO:0000256" key="5">
    <source>
        <dbReference type="ARBA" id="ARBA00022729"/>
    </source>
</evidence>
<feature type="active site" description="Charge relay system" evidence="13 14">
    <location>
        <position position="387"/>
    </location>
</feature>
<sequence length="867" mass="97714">MEKKKIFLLINSLFAISTYGLISDFENNFYYSVEIDYSDNESKSILDKRAEKLANTLGFVSEGQIGELKGHYTFSKRKNKFKRTEDQLSEFNFILKNETDVKWFDEQEKRQHLFKRDEKFPGLSALNIRDPEFHKQWHLYNREQSEDGNDINVVPVWLQGITGKGINVCIVDDGLDYEHPDLVKNFFKEGSYDFNDHRQLPTPTLYNDNHGTRCAGQVAAAINDACGVGIAFDAGVSGVRILSGTLTDADEAASLNYKFQENHIYSCSWGPADDGKTCEGPSPLVAKAFKNGIEKGRDNKGSIFVFATGNGGIYGDNCNFDGYTNSIYTISIGAISSKNEHPPYSEPCSAQIAVTYSSGSSKQITTTDVSIGHLSNPVCTSNHGGTSAAAPIAAGIFALVLNARPELTWRDLQRLAIESAIPVALDDPDWVDTVKNRKFNHKYGYGKLDTEILVKNAKTFKLLNGQTSYESEVQKVDKEIIGNEPVTSTIEILPEHVEKFKHLEHVNVRVNMEHQRRGDVKIDLISPHGLVSNIATSRRKDASEKGLENWLFMSVKHWDEDPVGVWTIRAQNELSETSKGRLIDWTLILWGEVLGEGETRDDDADNNDNKDDDNKDDDNKDDDNKDDDNKDNDNKDNDNKDDDNKDDDNKDNDNKDDDNKDDDNKDDDNKDEDNKDTPKEENPTENSPTEEQTSSVDGEKTTNPSENEEKPTATDKNDEDKATEVPSEEKPKDNDTPLTAPGGDKGMDYERTHEAIVAAEFAVGIVGIAGVGFAFWRFARKRNYRDDIEFQILDQQKQLMAEEEEEDDDDEYDDGNENIVIDNGETEMHNKIIFENHFLDDEEEHYNLENIETLDLLEDDEISQPSV</sequence>
<dbReference type="Pfam" id="PF16470">
    <property type="entry name" value="S8_pro-domain"/>
    <property type="match status" value="1"/>
</dbReference>
<dbReference type="InterPro" id="IPR022398">
    <property type="entry name" value="Peptidase_S8_His-AS"/>
</dbReference>
<protein>
    <recommendedName>
        <fullName evidence="18">P/Homo B domain-containing protein</fullName>
    </recommendedName>
</protein>
<reference evidence="19 20" key="1">
    <citation type="submission" date="2016-08" db="EMBL/GenBank/DDBJ databases">
        <title>A Parts List for Fungal Cellulosomes Revealed by Comparative Genomics.</title>
        <authorList>
            <consortium name="DOE Joint Genome Institute"/>
            <person name="Haitjema C.H."/>
            <person name="Gilmore S.P."/>
            <person name="Henske J.K."/>
            <person name="Solomon K.V."/>
            <person name="De Groot R."/>
            <person name="Kuo A."/>
            <person name="Mondo S.J."/>
            <person name="Salamov A.A."/>
            <person name="Labutti K."/>
            <person name="Zhao Z."/>
            <person name="Chiniquy J."/>
            <person name="Barry K."/>
            <person name="Brewer H.M."/>
            <person name="Purvine S.O."/>
            <person name="Wright A.T."/>
            <person name="Boxma B."/>
            <person name="Van Alen T."/>
            <person name="Hackstein J.H."/>
            <person name="Baker S.E."/>
            <person name="Grigoriev I.V."/>
            <person name="O'Malley M.A."/>
        </authorList>
    </citation>
    <scope>NUCLEOTIDE SEQUENCE [LARGE SCALE GENOMIC DNA]</scope>
    <source>
        <strain evidence="19 20">G1</strain>
    </source>
</reference>
<evidence type="ECO:0000256" key="10">
    <source>
        <dbReference type="ARBA" id="ARBA00023136"/>
    </source>
</evidence>
<evidence type="ECO:0000256" key="9">
    <source>
        <dbReference type="ARBA" id="ARBA00022989"/>
    </source>
</evidence>
<feature type="compositionally biased region" description="Acidic residues" evidence="15">
    <location>
        <begin position="614"/>
        <end position="626"/>
    </location>
</feature>
<accession>A0A1Y2FMF0</accession>
<dbReference type="Proteomes" id="UP000193920">
    <property type="component" value="Unassembled WGS sequence"/>
</dbReference>
<feature type="active site" description="Charge relay system" evidence="13 14">
    <location>
        <position position="210"/>
    </location>
</feature>
<dbReference type="InterPro" id="IPR036852">
    <property type="entry name" value="Peptidase_S8/S53_dom_sf"/>
</dbReference>
<comment type="subcellular location">
    <subcellularLocation>
        <location evidence="1">Membrane</location>
    </subcellularLocation>
</comment>
<dbReference type="InterPro" id="IPR023827">
    <property type="entry name" value="Peptidase_S8_Asp-AS"/>
</dbReference>
<evidence type="ECO:0000256" key="4">
    <source>
        <dbReference type="ARBA" id="ARBA00022692"/>
    </source>
</evidence>
<organism evidence="19 20">
    <name type="scientific">Neocallimastix californiae</name>
    <dbReference type="NCBI Taxonomy" id="1754190"/>
    <lineage>
        <taxon>Eukaryota</taxon>
        <taxon>Fungi</taxon>
        <taxon>Fungi incertae sedis</taxon>
        <taxon>Chytridiomycota</taxon>
        <taxon>Chytridiomycota incertae sedis</taxon>
        <taxon>Neocallimastigomycetes</taxon>
        <taxon>Neocallimastigales</taxon>
        <taxon>Neocallimastigaceae</taxon>
        <taxon>Neocallimastix</taxon>
    </lineage>
</organism>
<keyword evidence="3 14" id="KW-0645">Protease</keyword>
<feature type="compositionally biased region" description="Basic and acidic residues" evidence="15">
    <location>
        <begin position="627"/>
        <end position="638"/>
    </location>
</feature>
<comment type="similarity">
    <text evidence="2">Belongs to the peptidase S8 family. Furin subfamily.</text>
</comment>
<dbReference type="SUPFAM" id="SSF54897">
    <property type="entry name" value="Protease propeptides/inhibitors"/>
    <property type="match status" value="1"/>
</dbReference>
<evidence type="ECO:0000256" key="2">
    <source>
        <dbReference type="ARBA" id="ARBA00005325"/>
    </source>
</evidence>
<evidence type="ECO:0000256" key="8">
    <source>
        <dbReference type="ARBA" id="ARBA00022837"/>
    </source>
</evidence>
<keyword evidence="11" id="KW-0865">Zymogen</keyword>
<dbReference type="PROSITE" id="PS51892">
    <property type="entry name" value="SUBTILASE"/>
    <property type="match status" value="1"/>
</dbReference>
<dbReference type="AlphaFoldDB" id="A0A1Y2FMF0"/>
<evidence type="ECO:0000256" key="12">
    <source>
        <dbReference type="ARBA" id="ARBA00023180"/>
    </source>
</evidence>
<dbReference type="GO" id="GO:0005802">
    <property type="term" value="C:trans-Golgi network"/>
    <property type="evidence" value="ECO:0007669"/>
    <property type="project" value="TreeGrafter"/>
</dbReference>
<dbReference type="SUPFAM" id="SSF52743">
    <property type="entry name" value="Subtilisin-like"/>
    <property type="match status" value="1"/>
</dbReference>
<feature type="domain" description="P/Homo B" evidence="18">
    <location>
        <begin position="463"/>
        <end position="595"/>
    </location>
</feature>
<proteinExistence type="inferred from homology"/>
<feature type="signal peptide" evidence="17">
    <location>
        <begin position="1"/>
        <end position="20"/>
    </location>
</feature>
<dbReference type="PROSITE" id="PS00137">
    <property type="entry name" value="SUBTILASE_HIS"/>
    <property type="match status" value="1"/>
</dbReference>
<evidence type="ECO:0000256" key="16">
    <source>
        <dbReference type="SAM" id="Phobius"/>
    </source>
</evidence>
<dbReference type="InterPro" id="IPR034182">
    <property type="entry name" value="Kexin/furin"/>
</dbReference>
<dbReference type="GO" id="GO:0000139">
    <property type="term" value="C:Golgi membrane"/>
    <property type="evidence" value="ECO:0007669"/>
    <property type="project" value="TreeGrafter"/>
</dbReference>
<evidence type="ECO:0000256" key="15">
    <source>
        <dbReference type="SAM" id="MobiDB-lite"/>
    </source>
</evidence>
<dbReference type="PANTHER" id="PTHR42884">
    <property type="entry name" value="PROPROTEIN CONVERTASE SUBTILISIN/KEXIN-RELATED"/>
    <property type="match status" value="1"/>
</dbReference>
<dbReference type="GO" id="GO:0007323">
    <property type="term" value="P:peptide pheromone maturation"/>
    <property type="evidence" value="ECO:0007669"/>
    <property type="project" value="UniProtKB-ARBA"/>
</dbReference>
<dbReference type="Pfam" id="PF01483">
    <property type="entry name" value="P_proprotein"/>
    <property type="match status" value="1"/>
</dbReference>
<feature type="chain" id="PRO_5013254451" description="P/Homo B domain-containing protein" evidence="17">
    <location>
        <begin position="21"/>
        <end position="867"/>
    </location>
</feature>